<dbReference type="SUPFAM" id="SSF47384">
    <property type="entry name" value="Homodimeric domain of signal transducing histidine kinase"/>
    <property type="match status" value="1"/>
</dbReference>
<accession>A0ABS6KDZ6</accession>
<comment type="caution">
    <text evidence="14">The sequence shown here is derived from an EMBL/GenBank/DDBJ whole genome shotgun (WGS) entry which is preliminary data.</text>
</comment>
<dbReference type="SMART" id="SM00304">
    <property type="entry name" value="HAMP"/>
    <property type="match status" value="1"/>
</dbReference>
<dbReference type="GO" id="GO:0016301">
    <property type="term" value="F:kinase activity"/>
    <property type="evidence" value="ECO:0007669"/>
    <property type="project" value="UniProtKB-KW"/>
</dbReference>
<gene>
    <name evidence="14" type="ORF">KTH90_22350</name>
</gene>
<feature type="transmembrane region" description="Helical" evidence="11">
    <location>
        <begin position="81"/>
        <end position="104"/>
    </location>
</feature>
<evidence type="ECO:0000256" key="2">
    <source>
        <dbReference type="ARBA" id="ARBA00004370"/>
    </source>
</evidence>
<dbReference type="PANTHER" id="PTHR45436:SF5">
    <property type="entry name" value="SENSOR HISTIDINE KINASE TRCS"/>
    <property type="match status" value="1"/>
</dbReference>
<dbReference type="Pfam" id="PF00672">
    <property type="entry name" value="HAMP"/>
    <property type="match status" value="1"/>
</dbReference>
<feature type="domain" description="HAMP" evidence="13">
    <location>
        <begin position="105"/>
        <end position="158"/>
    </location>
</feature>
<dbReference type="InterPro" id="IPR036890">
    <property type="entry name" value="HATPase_C_sf"/>
</dbReference>
<name>A0ABS6KDZ6_9FIRM</name>
<dbReference type="SUPFAM" id="SSF158472">
    <property type="entry name" value="HAMP domain-like"/>
    <property type="match status" value="1"/>
</dbReference>
<keyword evidence="10 11" id="KW-0472">Membrane</keyword>
<evidence type="ECO:0000256" key="6">
    <source>
        <dbReference type="ARBA" id="ARBA00022692"/>
    </source>
</evidence>
<proteinExistence type="predicted"/>
<keyword evidence="8 11" id="KW-1133">Transmembrane helix</keyword>
<sequence>MNKWPLQIKITLLVGIVATLACLILTAHSIYSAQSYYSILGEETVQKDSLTEKRISKPEIAPGEIILNDPVSPYQEATKQFSIQSLLVMLGVIIFSVILTYYLAGRLLQPLSTLTRSIRAIDQGQLHQRVDLPEAAGEVLQLTSSFNSMMDRLEESFKVQKNFSANAAHELKTPLAVLKASLQVLEMDDEPSIQDYQEFTKAAKVCMERLVGTVDALMSLTKNTGEDAESYVEMLPLLKLIVTELKGKADLAEVSLNISGTCKAVHADQTLLYQLLFNLAENAVKYNRPGGSVDFTLSEINNCSVIQVTDTGIGISKEDLPHVFEPFYRADRSRSQKIPGSGLGLSVVKTIAESCGGDIRLESTAGVGTTITIVF</sequence>
<evidence type="ECO:0000256" key="10">
    <source>
        <dbReference type="ARBA" id="ARBA00023136"/>
    </source>
</evidence>
<dbReference type="Gene3D" id="3.30.565.10">
    <property type="entry name" value="Histidine kinase-like ATPase, C-terminal domain"/>
    <property type="match status" value="1"/>
</dbReference>
<dbReference type="InterPro" id="IPR003661">
    <property type="entry name" value="HisK_dim/P_dom"/>
</dbReference>
<reference evidence="14 15" key="1">
    <citation type="submission" date="2021-06" db="EMBL/GenBank/DDBJ databases">
        <title>Description of novel taxa of the family Lachnospiraceae.</title>
        <authorList>
            <person name="Chaplin A.V."/>
            <person name="Sokolova S.R."/>
            <person name="Pikina A.P."/>
            <person name="Korzhanova M."/>
            <person name="Belova V."/>
            <person name="Korostin D."/>
            <person name="Efimov B.A."/>
        </authorList>
    </citation>
    <scope>NUCLEOTIDE SEQUENCE [LARGE SCALE GENOMIC DNA]</scope>
    <source>
        <strain evidence="14 15">ASD4241</strain>
    </source>
</reference>
<organism evidence="14 15">
    <name type="scientific">Diplocloster modestus</name>
    <dbReference type="NCBI Taxonomy" id="2850322"/>
    <lineage>
        <taxon>Bacteria</taxon>
        <taxon>Bacillati</taxon>
        <taxon>Bacillota</taxon>
        <taxon>Clostridia</taxon>
        <taxon>Lachnospirales</taxon>
        <taxon>Lachnospiraceae</taxon>
        <taxon>Diplocloster</taxon>
    </lineage>
</organism>
<comment type="catalytic activity">
    <reaction evidence="1">
        <text>ATP + protein L-histidine = ADP + protein N-phospho-L-histidine.</text>
        <dbReference type="EC" id="2.7.13.3"/>
    </reaction>
</comment>
<evidence type="ECO:0000313" key="14">
    <source>
        <dbReference type="EMBL" id="MBU9728737.1"/>
    </source>
</evidence>
<keyword evidence="4" id="KW-0597">Phosphoprotein</keyword>
<keyword evidence="15" id="KW-1185">Reference proteome</keyword>
<evidence type="ECO:0000256" key="7">
    <source>
        <dbReference type="ARBA" id="ARBA00022777"/>
    </source>
</evidence>
<evidence type="ECO:0000256" key="8">
    <source>
        <dbReference type="ARBA" id="ARBA00022989"/>
    </source>
</evidence>
<dbReference type="Proteomes" id="UP001314681">
    <property type="component" value="Unassembled WGS sequence"/>
</dbReference>
<dbReference type="Pfam" id="PF00512">
    <property type="entry name" value="HisKA"/>
    <property type="match status" value="1"/>
</dbReference>
<evidence type="ECO:0000256" key="3">
    <source>
        <dbReference type="ARBA" id="ARBA00012438"/>
    </source>
</evidence>
<feature type="domain" description="Histidine kinase" evidence="12">
    <location>
        <begin position="166"/>
        <end position="375"/>
    </location>
</feature>
<dbReference type="PROSITE" id="PS51257">
    <property type="entry name" value="PROKAR_LIPOPROTEIN"/>
    <property type="match status" value="1"/>
</dbReference>
<evidence type="ECO:0000259" key="12">
    <source>
        <dbReference type="PROSITE" id="PS50109"/>
    </source>
</evidence>
<keyword evidence="9" id="KW-0902">Two-component regulatory system</keyword>
<dbReference type="PROSITE" id="PS50885">
    <property type="entry name" value="HAMP"/>
    <property type="match status" value="1"/>
</dbReference>
<keyword evidence="6 11" id="KW-0812">Transmembrane</keyword>
<dbReference type="InterPro" id="IPR004358">
    <property type="entry name" value="Sig_transdc_His_kin-like_C"/>
</dbReference>
<dbReference type="InterPro" id="IPR005467">
    <property type="entry name" value="His_kinase_dom"/>
</dbReference>
<dbReference type="SMART" id="SM00387">
    <property type="entry name" value="HATPase_c"/>
    <property type="match status" value="1"/>
</dbReference>
<dbReference type="PRINTS" id="PR00344">
    <property type="entry name" value="BCTRLSENSOR"/>
</dbReference>
<dbReference type="InterPro" id="IPR036097">
    <property type="entry name" value="HisK_dim/P_sf"/>
</dbReference>
<dbReference type="SUPFAM" id="SSF55874">
    <property type="entry name" value="ATPase domain of HSP90 chaperone/DNA topoisomerase II/histidine kinase"/>
    <property type="match status" value="1"/>
</dbReference>
<feature type="transmembrane region" description="Helical" evidence="11">
    <location>
        <begin position="12"/>
        <end position="31"/>
    </location>
</feature>
<keyword evidence="7 14" id="KW-0418">Kinase</keyword>
<dbReference type="EC" id="2.7.13.3" evidence="3"/>
<comment type="subcellular location">
    <subcellularLocation>
        <location evidence="2">Membrane</location>
    </subcellularLocation>
</comment>
<protein>
    <recommendedName>
        <fullName evidence="3">histidine kinase</fullName>
        <ecNumber evidence="3">2.7.13.3</ecNumber>
    </recommendedName>
</protein>
<evidence type="ECO:0000256" key="11">
    <source>
        <dbReference type="SAM" id="Phobius"/>
    </source>
</evidence>
<keyword evidence="5" id="KW-0808">Transferase</keyword>
<evidence type="ECO:0000313" key="15">
    <source>
        <dbReference type="Proteomes" id="UP001314681"/>
    </source>
</evidence>
<dbReference type="PROSITE" id="PS50109">
    <property type="entry name" value="HIS_KIN"/>
    <property type="match status" value="1"/>
</dbReference>
<dbReference type="InterPro" id="IPR050428">
    <property type="entry name" value="TCS_sensor_his_kinase"/>
</dbReference>
<dbReference type="CDD" id="cd00082">
    <property type="entry name" value="HisKA"/>
    <property type="match status" value="1"/>
</dbReference>
<evidence type="ECO:0000259" key="13">
    <source>
        <dbReference type="PROSITE" id="PS50885"/>
    </source>
</evidence>
<evidence type="ECO:0000256" key="9">
    <source>
        <dbReference type="ARBA" id="ARBA00023012"/>
    </source>
</evidence>
<dbReference type="PANTHER" id="PTHR45436">
    <property type="entry name" value="SENSOR HISTIDINE KINASE YKOH"/>
    <property type="match status" value="1"/>
</dbReference>
<dbReference type="RefSeq" id="WP_158355288.1">
    <property type="nucleotide sequence ID" value="NZ_JAHQCX010000023.1"/>
</dbReference>
<dbReference type="EMBL" id="JAHQCX010000023">
    <property type="protein sequence ID" value="MBU9728737.1"/>
    <property type="molecule type" value="Genomic_DNA"/>
</dbReference>
<dbReference type="InterPro" id="IPR003594">
    <property type="entry name" value="HATPase_dom"/>
</dbReference>
<dbReference type="InterPro" id="IPR003660">
    <property type="entry name" value="HAMP_dom"/>
</dbReference>
<dbReference type="Gene3D" id="1.10.287.130">
    <property type="match status" value="1"/>
</dbReference>
<dbReference type="CDD" id="cd06225">
    <property type="entry name" value="HAMP"/>
    <property type="match status" value="1"/>
</dbReference>
<evidence type="ECO:0000256" key="1">
    <source>
        <dbReference type="ARBA" id="ARBA00000085"/>
    </source>
</evidence>
<dbReference type="SMART" id="SM00388">
    <property type="entry name" value="HisKA"/>
    <property type="match status" value="1"/>
</dbReference>
<dbReference type="Gene3D" id="6.10.340.10">
    <property type="match status" value="1"/>
</dbReference>
<evidence type="ECO:0000256" key="4">
    <source>
        <dbReference type="ARBA" id="ARBA00022553"/>
    </source>
</evidence>
<evidence type="ECO:0000256" key="5">
    <source>
        <dbReference type="ARBA" id="ARBA00022679"/>
    </source>
</evidence>
<dbReference type="Pfam" id="PF02518">
    <property type="entry name" value="HATPase_c"/>
    <property type="match status" value="1"/>
</dbReference>